<evidence type="ECO:0000313" key="1">
    <source>
        <dbReference type="EMBL" id="EAS29983.3"/>
    </source>
</evidence>
<dbReference type="GeneID" id="4560462"/>
<sequence>MGGFEWTDDEVIVAVYFASRGVYQRVIADLLSRRGFCRTPNSVNNKLVKLKEKCPELGSSRHWNHLAVDSWLHGLLETSLVKADILEVTEEDLRIINQGYTFLLSKGGELKDKFLHLKVKRKWTAPILPSAKIRVNLSSMWRIWGTIGRA</sequence>
<name>J3K631_COCIM</name>
<dbReference type="EMBL" id="GG704913">
    <property type="protein sequence ID" value="EAS29983.3"/>
    <property type="molecule type" value="Genomic_DNA"/>
</dbReference>
<reference evidence="2" key="2">
    <citation type="journal article" date="2010" name="Genome Res.">
        <title>Population genomic sequencing of Coccidioides fungi reveals recent hybridization and transposon control.</title>
        <authorList>
            <person name="Neafsey D.E."/>
            <person name="Barker B.M."/>
            <person name="Sharpton T.J."/>
            <person name="Stajich J.E."/>
            <person name="Park D.J."/>
            <person name="Whiston E."/>
            <person name="Hung C.-Y."/>
            <person name="McMahan C."/>
            <person name="White J."/>
            <person name="Sykes S."/>
            <person name="Heiman D."/>
            <person name="Young S."/>
            <person name="Zeng Q."/>
            <person name="Abouelleil A."/>
            <person name="Aftuck L."/>
            <person name="Bessette D."/>
            <person name="Brown A."/>
            <person name="FitzGerald M."/>
            <person name="Lui A."/>
            <person name="Macdonald J.P."/>
            <person name="Priest M."/>
            <person name="Orbach M.J."/>
            <person name="Galgiani J.N."/>
            <person name="Kirkland T.N."/>
            <person name="Cole G.T."/>
            <person name="Birren B.W."/>
            <person name="Henn M.R."/>
            <person name="Taylor J.W."/>
            <person name="Rounsley S.D."/>
        </authorList>
    </citation>
    <scope>GENOME REANNOTATION</scope>
    <source>
        <strain evidence="2">RS</strain>
    </source>
</reference>
<dbReference type="AlphaFoldDB" id="J3K631"/>
<dbReference type="VEuPathDB" id="FungiDB:CIMG_08729"/>
<organism evidence="1 2">
    <name type="scientific">Coccidioides immitis (strain RS)</name>
    <name type="common">Valley fever fungus</name>
    <dbReference type="NCBI Taxonomy" id="246410"/>
    <lineage>
        <taxon>Eukaryota</taxon>
        <taxon>Fungi</taxon>
        <taxon>Dikarya</taxon>
        <taxon>Ascomycota</taxon>
        <taxon>Pezizomycotina</taxon>
        <taxon>Eurotiomycetes</taxon>
        <taxon>Eurotiomycetidae</taxon>
        <taxon>Onygenales</taxon>
        <taxon>Onygenaceae</taxon>
        <taxon>Coccidioides</taxon>
    </lineage>
</organism>
<accession>J3K631</accession>
<dbReference type="RefSeq" id="XP_001241566.1">
    <property type="nucleotide sequence ID" value="XM_001241565.1"/>
</dbReference>
<dbReference type="OrthoDB" id="4480108at2759"/>
<proteinExistence type="predicted"/>
<reference evidence="2" key="1">
    <citation type="journal article" date="2009" name="Genome Res.">
        <title>Comparative genomic analyses of the human fungal pathogens Coccidioides and their relatives.</title>
        <authorList>
            <person name="Sharpton T.J."/>
            <person name="Stajich J.E."/>
            <person name="Rounsley S.D."/>
            <person name="Gardner M.J."/>
            <person name="Wortman J.R."/>
            <person name="Jordar V.S."/>
            <person name="Maiti R."/>
            <person name="Kodira C.D."/>
            <person name="Neafsey D.E."/>
            <person name="Zeng Q."/>
            <person name="Hung C.-Y."/>
            <person name="McMahan C."/>
            <person name="Muszewska A."/>
            <person name="Grynberg M."/>
            <person name="Mandel M.A."/>
            <person name="Kellner E.M."/>
            <person name="Barker B.M."/>
            <person name="Galgiani J.N."/>
            <person name="Orbach M.J."/>
            <person name="Kirkland T.N."/>
            <person name="Cole G.T."/>
            <person name="Henn M.R."/>
            <person name="Birren B.W."/>
            <person name="Taylor J.W."/>
        </authorList>
    </citation>
    <scope>NUCLEOTIDE SEQUENCE [LARGE SCALE GENOMIC DNA]</scope>
    <source>
        <strain evidence="2">RS</strain>
    </source>
</reference>
<dbReference type="Proteomes" id="UP000001261">
    <property type="component" value="Unassembled WGS sequence"/>
</dbReference>
<dbReference type="InParanoid" id="J3K631"/>
<protein>
    <submittedName>
        <fullName evidence="1">Uncharacterized protein</fullName>
    </submittedName>
</protein>
<dbReference type="KEGG" id="cim:CIMG_08729"/>
<dbReference type="OMA" id="SSMWRIW"/>
<evidence type="ECO:0000313" key="2">
    <source>
        <dbReference type="Proteomes" id="UP000001261"/>
    </source>
</evidence>
<gene>
    <name evidence="1" type="ORF">CIMG_08729</name>
</gene>
<keyword evidence="2" id="KW-1185">Reference proteome</keyword>